<protein>
    <submittedName>
        <fullName evidence="2">Uncharacterized protein</fullName>
    </submittedName>
</protein>
<gene>
    <name evidence="2" type="ORF">MKW94_002259</name>
</gene>
<accession>A0AA41RXQ9</accession>
<evidence type="ECO:0000313" key="3">
    <source>
        <dbReference type="Proteomes" id="UP001177140"/>
    </source>
</evidence>
<feature type="signal peptide" evidence="1">
    <location>
        <begin position="1"/>
        <end position="22"/>
    </location>
</feature>
<dbReference type="Proteomes" id="UP001177140">
    <property type="component" value="Unassembled WGS sequence"/>
</dbReference>
<reference evidence="2" key="1">
    <citation type="submission" date="2022-03" db="EMBL/GenBank/DDBJ databases">
        <title>A functionally conserved STORR gene fusion in Papaver species that diverged 16.8 million years ago.</title>
        <authorList>
            <person name="Catania T."/>
        </authorList>
    </citation>
    <scope>NUCLEOTIDE SEQUENCE</scope>
    <source>
        <strain evidence="2">S-191538</strain>
    </source>
</reference>
<sequence length="52" mass="6000">MGSYSFIWVFIVILLNLENCEINGNQNSPKEEDLELEGQLKILNKSPIKTIY</sequence>
<dbReference type="EMBL" id="JAJJMA010009188">
    <property type="protein sequence ID" value="MCL7022228.1"/>
    <property type="molecule type" value="Genomic_DNA"/>
</dbReference>
<name>A0AA41RXQ9_PAPNU</name>
<dbReference type="AlphaFoldDB" id="A0AA41RXQ9"/>
<proteinExistence type="predicted"/>
<feature type="non-terminal residue" evidence="2">
    <location>
        <position position="52"/>
    </location>
</feature>
<feature type="chain" id="PRO_5041343796" evidence="1">
    <location>
        <begin position="23"/>
        <end position="52"/>
    </location>
</feature>
<keyword evidence="1" id="KW-0732">Signal</keyword>
<evidence type="ECO:0000256" key="1">
    <source>
        <dbReference type="SAM" id="SignalP"/>
    </source>
</evidence>
<comment type="caution">
    <text evidence="2">The sequence shown here is derived from an EMBL/GenBank/DDBJ whole genome shotgun (WGS) entry which is preliminary data.</text>
</comment>
<keyword evidence="3" id="KW-1185">Reference proteome</keyword>
<organism evidence="2 3">
    <name type="scientific">Papaver nudicaule</name>
    <name type="common">Iceland poppy</name>
    <dbReference type="NCBI Taxonomy" id="74823"/>
    <lineage>
        <taxon>Eukaryota</taxon>
        <taxon>Viridiplantae</taxon>
        <taxon>Streptophyta</taxon>
        <taxon>Embryophyta</taxon>
        <taxon>Tracheophyta</taxon>
        <taxon>Spermatophyta</taxon>
        <taxon>Magnoliopsida</taxon>
        <taxon>Ranunculales</taxon>
        <taxon>Papaveraceae</taxon>
        <taxon>Papaveroideae</taxon>
        <taxon>Papaver</taxon>
    </lineage>
</organism>
<evidence type="ECO:0000313" key="2">
    <source>
        <dbReference type="EMBL" id="MCL7022228.1"/>
    </source>
</evidence>